<dbReference type="InterPro" id="IPR011990">
    <property type="entry name" value="TPR-like_helical_dom_sf"/>
</dbReference>
<dbReference type="InterPro" id="IPR019734">
    <property type="entry name" value="TPR_rpt"/>
</dbReference>
<feature type="repeat" description="TPR" evidence="3">
    <location>
        <begin position="908"/>
        <end position="941"/>
    </location>
</feature>
<evidence type="ECO:0000256" key="1">
    <source>
        <dbReference type="ARBA" id="ARBA00022737"/>
    </source>
</evidence>
<organism evidence="6 7">
    <name type="scientific">Lacibacter sediminis</name>
    <dbReference type="NCBI Taxonomy" id="2760713"/>
    <lineage>
        <taxon>Bacteria</taxon>
        <taxon>Pseudomonadati</taxon>
        <taxon>Bacteroidota</taxon>
        <taxon>Chitinophagia</taxon>
        <taxon>Chitinophagales</taxon>
        <taxon>Chitinophagaceae</taxon>
        <taxon>Lacibacter</taxon>
    </lineage>
</organism>
<dbReference type="Gene3D" id="1.25.40.10">
    <property type="entry name" value="Tetratricopeptide repeat domain"/>
    <property type="match status" value="4"/>
</dbReference>
<dbReference type="EMBL" id="CP060007">
    <property type="protein sequence ID" value="QNA46451.1"/>
    <property type="molecule type" value="Genomic_DNA"/>
</dbReference>
<dbReference type="Gene3D" id="3.40.50.1460">
    <property type="match status" value="1"/>
</dbReference>
<feature type="repeat" description="TPR" evidence="3">
    <location>
        <begin position="772"/>
        <end position="805"/>
    </location>
</feature>
<dbReference type="PROSITE" id="PS50005">
    <property type="entry name" value="TPR"/>
    <property type="match status" value="11"/>
</dbReference>
<feature type="repeat" description="TPR" evidence="3">
    <location>
        <begin position="806"/>
        <end position="839"/>
    </location>
</feature>
<accession>A0A7G5XLU8</accession>
<evidence type="ECO:0000313" key="6">
    <source>
        <dbReference type="EMBL" id="QNA46451.1"/>
    </source>
</evidence>
<dbReference type="GO" id="GO:0006508">
    <property type="term" value="P:proteolysis"/>
    <property type="evidence" value="ECO:0007669"/>
    <property type="project" value="InterPro"/>
</dbReference>
<dbReference type="InterPro" id="IPR052346">
    <property type="entry name" value="O-mannosyl-transferase_TMTC"/>
</dbReference>
<keyword evidence="2 3" id="KW-0802">TPR repeat</keyword>
<evidence type="ECO:0000256" key="4">
    <source>
        <dbReference type="SAM" id="SignalP"/>
    </source>
</evidence>
<keyword evidence="4" id="KW-0732">Signal</keyword>
<dbReference type="Pfam" id="PF00515">
    <property type="entry name" value="TPR_1"/>
    <property type="match status" value="1"/>
</dbReference>
<feature type="repeat" description="TPR" evidence="3">
    <location>
        <begin position="568"/>
        <end position="601"/>
    </location>
</feature>
<dbReference type="SMART" id="SM00028">
    <property type="entry name" value="TPR"/>
    <property type="match status" value="16"/>
</dbReference>
<feature type="repeat" description="TPR" evidence="3">
    <location>
        <begin position="840"/>
        <end position="873"/>
    </location>
</feature>
<dbReference type="PROSITE" id="PS50293">
    <property type="entry name" value="TPR_REGION"/>
    <property type="match status" value="1"/>
</dbReference>
<dbReference type="SUPFAM" id="SSF48452">
    <property type="entry name" value="TPR-like"/>
    <property type="match status" value="1"/>
</dbReference>
<dbReference type="RefSeq" id="WP_182806343.1">
    <property type="nucleotide sequence ID" value="NZ_CP060007.1"/>
</dbReference>
<feature type="repeat" description="TPR" evidence="3">
    <location>
        <begin position="738"/>
        <end position="771"/>
    </location>
</feature>
<reference evidence="7" key="1">
    <citation type="submission" date="2020-08" db="EMBL/GenBank/DDBJ databases">
        <title>Lacibacter sp. S13-6-6 genome sequencing.</title>
        <authorList>
            <person name="Jin L."/>
        </authorList>
    </citation>
    <scope>NUCLEOTIDE SEQUENCE [LARGE SCALE GENOMIC DNA]</scope>
    <source>
        <strain evidence="7">S13-6-6</strain>
    </source>
</reference>
<keyword evidence="7" id="KW-1185">Reference proteome</keyword>
<sequence>MLFLCAAFFTLHTEILLAQTPVTAPAGDTSTAPKTGQSYAMILGISTYQHIRPLSYADSDAGLFRDYLRSAGAGSIPDDRMLFLVNEQATSANFWVKGMAWLRQKNLKSGDRLYIYLAGHGDAINQDEYFFLTYDCNPAGDKNNYIVTGSIQLYNLKSRIAELSRKNVEIYLIMDACRTNELPGGTDGQQILNSAISERKAGEVIMLATGAGQESMEDATIGTGHGLFTYYLVDGLSGLADGYEGKDGIITLVELRSYVLSKVPVVAEKKYKRKQEPFICCDDAGRKYVANVDSAYLIQWEKSKNLSGMTDGDGINDMVVSARGRGATLADTNIIRIYSQFSQSIKNNKLTGDSSANFYFDQLQKFFPDDVLTIDAKQTLAAEFINFAQRKINLYLSGKDAAGIQQIRTQLDDNDRSEEIQSGIERLEYIAGLDFEKVAMMMKKAIDLVEPTEQALITSLKGKLYFFQARSYFDGKNNITNMQAARDLIYQAYALDSNAAYVLHTIASLQLQLKKPDSAVYYSLKAISKAPKWRYPYTTAAFAYTQMKRFDLARTYYEKAISVDPKNADAYVDLGYFEFQQRRVEKAENWYRNGLQLDPSNVSALNNLGWLMKDKGKYKEAIDFFNQTVSKDSSFVYAYNGLARVYGAMKRYDSARIFYLRSVNYYPDKAYVYELLGNFFKEINLPDSALHYYHSSIKLDSNYTQPYLDLARLHEQGRRADSAAFYLQKIIRMNPTSKNAYISLATFYQNSRMFDSANVYFNKAIDVDAGDAGTYNSIGVYYYRKNQTDSARKYFLTALKFDTLNSSLYSNLAAVYERTRQYDSALLCLNRALALSPGNAQIYNSIALLYKKQDKPELALENYRQAYQFNNENLSVLIDMADLFRDMSEPDSSIRYLHEAIRLRPEIADLHNSAGVVYLRYKQYDSAKVYLLRAVELDKSLFRAYNNLGNLFYVQQKFDEALPYYESALKLDSVYENPLLFSGLVHINTGRYDKAVPFLERLVKANAKNGAGLYYLAVSYAALKNDAKAISTLESALKLKYGEGGEVWSQKEFALIRNTPAFKALMTKYFPGEKF</sequence>
<dbReference type="SUPFAM" id="SSF52129">
    <property type="entry name" value="Caspase-like"/>
    <property type="match status" value="1"/>
</dbReference>
<dbReference type="SUPFAM" id="SSF81901">
    <property type="entry name" value="HCP-like"/>
    <property type="match status" value="1"/>
</dbReference>
<feature type="repeat" description="TPR" evidence="3">
    <location>
        <begin position="636"/>
        <end position="669"/>
    </location>
</feature>
<evidence type="ECO:0000256" key="3">
    <source>
        <dbReference type="PROSITE-ProRule" id="PRU00339"/>
    </source>
</evidence>
<dbReference type="KEGG" id="lacs:H4075_09840"/>
<dbReference type="PANTHER" id="PTHR44227:SF3">
    <property type="entry name" value="PROTEIN O-MANNOSYL-TRANSFERASE TMTC4"/>
    <property type="match status" value="1"/>
</dbReference>
<feature type="repeat" description="TPR" evidence="3">
    <location>
        <begin position="602"/>
        <end position="635"/>
    </location>
</feature>
<dbReference type="Pfam" id="PF13424">
    <property type="entry name" value="TPR_12"/>
    <property type="match status" value="1"/>
</dbReference>
<proteinExistence type="predicted"/>
<protein>
    <submittedName>
        <fullName evidence="6">Tetratricopeptide repeat protein</fullName>
    </submittedName>
</protein>
<feature type="chain" id="PRO_5028814956" evidence="4">
    <location>
        <begin position="19"/>
        <end position="1075"/>
    </location>
</feature>
<dbReference type="AlphaFoldDB" id="A0A7G5XLU8"/>
<evidence type="ECO:0000256" key="2">
    <source>
        <dbReference type="ARBA" id="ARBA00022803"/>
    </source>
</evidence>
<dbReference type="Proteomes" id="UP000515344">
    <property type="component" value="Chromosome"/>
</dbReference>
<feature type="repeat" description="TPR" evidence="3">
    <location>
        <begin position="942"/>
        <end position="975"/>
    </location>
</feature>
<dbReference type="InterPro" id="IPR029030">
    <property type="entry name" value="Caspase-like_dom_sf"/>
</dbReference>
<dbReference type="Pfam" id="PF13432">
    <property type="entry name" value="TPR_16"/>
    <property type="match status" value="3"/>
</dbReference>
<dbReference type="Pfam" id="PF00656">
    <property type="entry name" value="Peptidase_C14"/>
    <property type="match status" value="1"/>
</dbReference>
<feature type="signal peptide" evidence="4">
    <location>
        <begin position="1"/>
        <end position="18"/>
    </location>
</feature>
<feature type="repeat" description="TPR" evidence="3">
    <location>
        <begin position="670"/>
        <end position="703"/>
    </location>
</feature>
<keyword evidence="1" id="KW-0677">Repeat</keyword>
<name>A0A7G5XLU8_9BACT</name>
<dbReference type="Pfam" id="PF13181">
    <property type="entry name" value="TPR_8"/>
    <property type="match status" value="3"/>
</dbReference>
<dbReference type="PANTHER" id="PTHR44227">
    <property type="match status" value="1"/>
</dbReference>
<evidence type="ECO:0000313" key="7">
    <source>
        <dbReference type="Proteomes" id="UP000515344"/>
    </source>
</evidence>
<evidence type="ECO:0000259" key="5">
    <source>
        <dbReference type="Pfam" id="PF00656"/>
    </source>
</evidence>
<dbReference type="GO" id="GO:0004197">
    <property type="term" value="F:cysteine-type endopeptidase activity"/>
    <property type="evidence" value="ECO:0007669"/>
    <property type="project" value="InterPro"/>
</dbReference>
<gene>
    <name evidence="6" type="ORF">H4075_09840</name>
</gene>
<dbReference type="InterPro" id="IPR011600">
    <property type="entry name" value="Pept_C14_caspase"/>
</dbReference>
<feature type="domain" description="Peptidase C14 caspase" evidence="5">
    <location>
        <begin position="39"/>
        <end position="283"/>
    </location>
</feature>
<feature type="repeat" description="TPR" evidence="3">
    <location>
        <begin position="534"/>
        <end position="567"/>
    </location>
</feature>
<dbReference type="SUPFAM" id="SSF48439">
    <property type="entry name" value="Protein prenylyltransferase"/>
    <property type="match status" value="1"/>
</dbReference>